<feature type="region of interest" description="Disordered" evidence="1">
    <location>
        <begin position="1"/>
        <end position="51"/>
    </location>
</feature>
<feature type="region of interest" description="Disordered" evidence="1">
    <location>
        <begin position="63"/>
        <end position="95"/>
    </location>
</feature>
<proteinExistence type="predicted"/>
<evidence type="ECO:0000256" key="1">
    <source>
        <dbReference type="SAM" id="MobiDB-lite"/>
    </source>
</evidence>
<reference evidence="2 3" key="1">
    <citation type="submission" date="2023-01" db="EMBL/GenBank/DDBJ databases">
        <title>Analysis of 21 Apiospora genomes using comparative genomics revels a genus with tremendous synthesis potential of carbohydrate active enzymes and secondary metabolites.</title>
        <authorList>
            <person name="Sorensen T."/>
        </authorList>
    </citation>
    <scope>NUCLEOTIDE SEQUENCE [LARGE SCALE GENOMIC DNA]</scope>
    <source>
        <strain evidence="2 3">CBS 117206</strain>
    </source>
</reference>
<accession>A0AAW0R1I6</accession>
<keyword evidence="3" id="KW-1185">Reference proteome</keyword>
<evidence type="ECO:0000313" key="2">
    <source>
        <dbReference type="EMBL" id="KAK8121122.1"/>
    </source>
</evidence>
<gene>
    <name evidence="2" type="ORF">PG999_005242</name>
</gene>
<comment type="caution">
    <text evidence="2">The sequence shown here is derived from an EMBL/GenBank/DDBJ whole genome shotgun (WGS) entry which is preliminary data.</text>
</comment>
<sequence>MLHKEERHQQHQAGEAPGVHAEVGGHGTCDERQATPKTPRGEDFAQDQRGKAGLWHDAILVQHGGQEMQRGHHRVKAPLPREDDRESLEGEEEKP</sequence>
<feature type="compositionally biased region" description="Basic and acidic residues" evidence="1">
    <location>
        <begin position="79"/>
        <end position="95"/>
    </location>
</feature>
<organism evidence="2 3">
    <name type="scientific">Apiospora kogelbergensis</name>
    <dbReference type="NCBI Taxonomy" id="1337665"/>
    <lineage>
        <taxon>Eukaryota</taxon>
        <taxon>Fungi</taxon>
        <taxon>Dikarya</taxon>
        <taxon>Ascomycota</taxon>
        <taxon>Pezizomycotina</taxon>
        <taxon>Sordariomycetes</taxon>
        <taxon>Xylariomycetidae</taxon>
        <taxon>Amphisphaeriales</taxon>
        <taxon>Apiosporaceae</taxon>
        <taxon>Apiospora</taxon>
    </lineage>
</organism>
<dbReference type="EMBL" id="JAQQWP010000004">
    <property type="protein sequence ID" value="KAK8121122.1"/>
    <property type="molecule type" value="Genomic_DNA"/>
</dbReference>
<name>A0AAW0R1I6_9PEZI</name>
<dbReference type="Proteomes" id="UP001392437">
    <property type="component" value="Unassembled WGS sequence"/>
</dbReference>
<evidence type="ECO:0000313" key="3">
    <source>
        <dbReference type="Proteomes" id="UP001392437"/>
    </source>
</evidence>
<protein>
    <submittedName>
        <fullName evidence="2">Uncharacterized protein</fullName>
    </submittedName>
</protein>
<dbReference type="AlphaFoldDB" id="A0AAW0R1I6"/>
<feature type="compositionally biased region" description="Basic and acidic residues" evidence="1">
    <location>
        <begin position="28"/>
        <end position="50"/>
    </location>
</feature>